<protein>
    <submittedName>
        <fullName evidence="1">Uncharacterized protein</fullName>
    </submittedName>
</protein>
<name>A0A0F9HPQ4_9ZZZZ</name>
<sequence length="40" mass="4766">EIDDKQLIRDFKEDTLIKIALGLEIDFEDLFEKEVDIDIK</sequence>
<reference evidence="1" key="1">
    <citation type="journal article" date="2015" name="Nature">
        <title>Complex archaea that bridge the gap between prokaryotes and eukaryotes.</title>
        <authorList>
            <person name="Spang A."/>
            <person name="Saw J.H."/>
            <person name="Jorgensen S.L."/>
            <person name="Zaremba-Niedzwiedzka K."/>
            <person name="Martijn J."/>
            <person name="Lind A.E."/>
            <person name="van Eijk R."/>
            <person name="Schleper C."/>
            <person name="Guy L."/>
            <person name="Ettema T.J."/>
        </authorList>
    </citation>
    <scope>NUCLEOTIDE SEQUENCE</scope>
</reference>
<accession>A0A0F9HPQ4</accession>
<proteinExistence type="predicted"/>
<organism evidence="1">
    <name type="scientific">marine sediment metagenome</name>
    <dbReference type="NCBI Taxonomy" id="412755"/>
    <lineage>
        <taxon>unclassified sequences</taxon>
        <taxon>metagenomes</taxon>
        <taxon>ecological metagenomes</taxon>
    </lineage>
</organism>
<gene>
    <name evidence="1" type="ORF">LCGC14_2038220</name>
</gene>
<evidence type="ECO:0000313" key="1">
    <source>
        <dbReference type="EMBL" id="KKL77102.1"/>
    </source>
</evidence>
<comment type="caution">
    <text evidence="1">The sequence shown here is derived from an EMBL/GenBank/DDBJ whole genome shotgun (WGS) entry which is preliminary data.</text>
</comment>
<feature type="non-terminal residue" evidence="1">
    <location>
        <position position="1"/>
    </location>
</feature>
<dbReference type="EMBL" id="LAZR01023849">
    <property type="protein sequence ID" value="KKL77102.1"/>
    <property type="molecule type" value="Genomic_DNA"/>
</dbReference>
<dbReference type="AlphaFoldDB" id="A0A0F9HPQ4"/>